<keyword evidence="1" id="KW-0378">Hydrolase</keyword>
<dbReference type="InterPro" id="IPR029058">
    <property type="entry name" value="AB_hydrolase_fold"/>
</dbReference>
<proteinExistence type="predicted"/>
<dbReference type="Pfam" id="PF00561">
    <property type="entry name" value="Abhydrolase_1"/>
    <property type="match status" value="1"/>
</dbReference>
<comment type="caution">
    <text evidence="3">The sequence shown here is derived from an EMBL/GenBank/DDBJ whole genome shotgun (WGS) entry which is preliminary data.</text>
</comment>
<dbReference type="InterPro" id="IPR000073">
    <property type="entry name" value="AB_hydrolase_1"/>
</dbReference>
<dbReference type="InterPro" id="IPR000639">
    <property type="entry name" value="Epox_hydrolase-like"/>
</dbReference>
<organism evidence="3 4">
    <name type="scientific">Amycolatopsis viridis</name>
    <dbReference type="NCBI Taxonomy" id="185678"/>
    <lineage>
        <taxon>Bacteria</taxon>
        <taxon>Bacillati</taxon>
        <taxon>Actinomycetota</taxon>
        <taxon>Actinomycetes</taxon>
        <taxon>Pseudonocardiales</taxon>
        <taxon>Pseudonocardiaceae</taxon>
        <taxon>Amycolatopsis</taxon>
    </lineage>
</organism>
<name>A0ABX0SVQ5_9PSEU</name>
<dbReference type="PRINTS" id="PR00111">
    <property type="entry name" value="ABHYDROLASE"/>
</dbReference>
<dbReference type="Gene3D" id="3.40.50.1820">
    <property type="entry name" value="alpha/beta hydrolase"/>
    <property type="match status" value="1"/>
</dbReference>
<dbReference type="EMBL" id="JAANOU010000001">
    <property type="protein sequence ID" value="NIH79600.1"/>
    <property type="molecule type" value="Genomic_DNA"/>
</dbReference>
<accession>A0ABX0SVQ5</accession>
<evidence type="ECO:0000256" key="1">
    <source>
        <dbReference type="ARBA" id="ARBA00022801"/>
    </source>
</evidence>
<evidence type="ECO:0000259" key="2">
    <source>
        <dbReference type="Pfam" id="PF00561"/>
    </source>
</evidence>
<dbReference type="Proteomes" id="UP000754495">
    <property type="component" value="Unassembled WGS sequence"/>
</dbReference>
<dbReference type="SUPFAM" id="SSF53474">
    <property type="entry name" value="alpha/beta-Hydrolases"/>
    <property type="match status" value="1"/>
</dbReference>
<dbReference type="PANTHER" id="PTHR43329">
    <property type="entry name" value="EPOXIDE HYDROLASE"/>
    <property type="match status" value="1"/>
</dbReference>
<protein>
    <submittedName>
        <fullName evidence="3">Pimeloyl-ACP methyl ester carboxylesterase</fullName>
    </submittedName>
</protein>
<feature type="domain" description="AB hydrolase-1" evidence="2">
    <location>
        <begin position="29"/>
        <end position="281"/>
    </location>
</feature>
<dbReference type="RefSeq" id="WP_167112895.1">
    <property type="nucleotide sequence ID" value="NZ_JAANOU010000001.1"/>
</dbReference>
<reference evidence="3 4" key="1">
    <citation type="submission" date="2020-03" db="EMBL/GenBank/DDBJ databases">
        <title>Sequencing the genomes of 1000 actinobacteria strains.</title>
        <authorList>
            <person name="Klenk H.-P."/>
        </authorList>
    </citation>
    <scope>NUCLEOTIDE SEQUENCE [LARGE SCALE GENOMIC DNA]</scope>
    <source>
        <strain evidence="3 4">DSM 45668</strain>
    </source>
</reference>
<evidence type="ECO:0000313" key="3">
    <source>
        <dbReference type="EMBL" id="NIH79600.1"/>
    </source>
</evidence>
<dbReference type="PRINTS" id="PR00412">
    <property type="entry name" value="EPOXHYDRLASE"/>
</dbReference>
<gene>
    <name evidence="3" type="ORF">FHX46_002130</name>
</gene>
<keyword evidence="4" id="KW-1185">Reference proteome</keyword>
<sequence>MGGIPGLDERTVSAAGVDVHVAEGGAGHPVLLLHGFPQTHLAWRHVAPSLAEDFRVVCADLPGYGASSPPAGEDSPAAYAKRETAATMVALMRELGHERFSVVGHDRGALVAFRAALDHPGVVENLAVLDVIPTVDNWAALHGAGGVFAFHLYLLAQPTDLPERMVGADPDAFFGHFLDGWTSEPDAIPADVRSAYLSASRAPGSIHAICQDYRASAFVDAAHDEADRDAGRRLTMPVLAMWQDPGDFVLPFDPRQVWASWAPDLRTRVLPSGHFLPEERPAEVTAAIRELLARS</sequence>
<evidence type="ECO:0000313" key="4">
    <source>
        <dbReference type="Proteomes" id="UP000754495"/>
    </source>
</evidence>